<dbReference type="AlphaFoldDB" id="A0A433QIN3"/>
<keyword evidence="3" id="KW-1185">Reference proteome</keyword>
<evidence type="ECO:0000313" key="3">
    <source>
        <dbReference type="Proteomes" id="UP000274822"/>
    </source>
</evidence>
<dbReference type="Proteomes" id="UP000274822">
    <property type="component" value="Unassembled WGS sequence"/>
</dbReference>
<evidence type="ECO:0000313" key="2">
    <source>
        <dbReference type="EMBL" id="RUS29655.1"/>
    </source>
</evidence>
<evidence type="ECO:0000256" key="1">
    <source>
        <dbReference type="SAM" id="MobiDB-lite"/>
    </source>
</evidence>
<protein>
    <submittedName>
        <fullName evidence="2">Uncharacterized protein</fullName>
    </submittedName>
</protein>
<proteinExistence type="predicted"/>
<name>A0A433QIN3_9FUNG</name>
<dbReference type="EMBL" id="RBNJ01004862">
    <property type="protein sequence ID" value="RUS29655.1"/>
    <property type="molecule type" value="Genomic_DNA"/>
</dbReference>
<accession>A0A433QIN3</accession>
<comment type="caution">
    <text evidence="2">The sequence shown here is derived from an EMBL/GenBank/DDBJ whole genome shotgun (WGS) entry which is preliminary data.</text>
</comment>
<feature type="compositionally biased region" description="Low complexity" evidence="1">
    <location>
        <begin position="23"/>
        <end position="34"/>
    </location>
</feature>
<feature type="region of interest" description="Disordered" evidence="1">
    <location>
        <begin position="1"/>
        <end position="40"/>
    </location>
</feature>
<reference evidence="2 3" key="1">
    <citation type="journal article" date="2018" name="New Phytol.">
        <title>Phylogenomics of Endogonaceae and evolution of mycorrhizas within Mucoromycota.</title>
        <authorList>
            <person name="Chang Y."/>
            <person name="Desiro A."/>
            <person name="Na H."/>
            <person name="Sandor L."/>
            <person name="Lipzen A."/>
            <person name="Clum A."/>
            <person name="Barry K."/>
            <person name="Grigoriev I.V."/>
            <person name="Martin F.M."/>
            <person name="Stajich J.E."/>
            <person name="Smith M.E."/>
            <person name="Bonito G."/>
            <person name="Spatafora J.W."/>
        </authorList>
    </citation>
    <scope>NUCLEOTIDE SEQUENCE [LARGE SCALE GENOMIC DNA]</scope>
    <source>
        <strain evidence="2 3">AD002</strain>
    </source>
</reference>
<organism evidence="2 3">
    <name type="scientific">Jimgerdemannia flammicorona</name>
    <dbReference type="NCBI Taxonomy" id="994334"/>
    <lineage>
        <taxon>Eukaryota</taxon>
        <taxon>Fungi</taxon>
        <taxon>Fungi incertae sedis</taxon>
        <taxon>Mucoromycota</taxon>
        <taxon>Mucoromycotina</taxon>
        <taxon>Endogonomycetes</taxon>
        <taxon>Endogonales</taxon>
        <taxon>Endogonaceae</taxon>
        <taxon>Jimgerdemannia</taxon>
    </lineage>
</organism>
<gene>
    <name evidence="2" type="ORF">BC938DRAFT_480404</name>
</gene>
<feature type="compositionally biased region" description="Polar residues" evidence="1">
    <location>
        <begin position="1"/>
        <end position="22"/>
    </location>
</feature>
<sequence length="98" mass="10056">MKSISAGSASTPCYLRSASTSATSVQTDQNNNNNHGGGDVSNSLLETISISLVDASPHEVLKNVVSLSPASMEMVAASMTAESLRSTGGDRKLVLGPF</sequence>